<name>A0A392R9R3_9FABA</name>
<evidence type="ECO:0000256" key="1">
    <source>
        <dbReference type="SAM" id="MobiDB-lite"/>
    </source>
</evidence>
<proteinExistence type="predicted"/>
<dbReference type="AlphaFoldDB" id="A0A392R9R3"/>
<evidence type="ECO:0000313" key="3">
    <source>
        <dbReference type="Proteomes" id="UP000265520"/>
    </source>
</evidence>
<dbReference type="EMBL" id="LXQA010200717">
    <property type="protein sequence ID" value="MCI33009.1"/>
    <property type="molecule type" value="Genomic_DNA"/>
</dbReference>
<sequence length="52" mass="5566">MVRGSIPTEGKNSTTEGSREDREVTVSGPPKMGVRAVTVSESLQDLLSYLLS</sequence>
<organism evidence="2 3">
    <name type="scientific">Trifolium medium</name>
    <dbReference type="NCBI Taxonomy" id="97028"/>
    <lineage>
        <taxon>Eukaryota</taxon>
        <taxon>Viridiplantae</taxon>
        <taxon>Streptophyta</taxon>
        <taxon>Embryophyta</taxon>
        <taxon>Tracheophyta</taxon>
        <taxon>Spermatophyta</taxon>
        <taxon>Magnoliopsida</taxon>
        <taxon>eudicotyledons</taxon>
        <taxon>Gunneridae</taxon>
        <taxon>Pentapetalae</taxon>
        <taxon>rosids</taxon>
        <taxon>fabids</taxon>
        <taxon>Fabales</taxon>
        <taxon>Fabaceae</taxon>
        <taxon>Papilionoideae</taxon>
        <taxon>50 kb inversion clade</taxon>
        <taxon>NPAAA clade</taxon>
        <taxon>Hologalegina</taxon>
        <taxon>IRL clade</taxon>
        <taxon>Trifolieae</taxon>
        <taxon>Trifolium</taxon>
    </lineage>
</organism>
<protein>
    <submittedName>
        <fullName evidence="2">Uncharacterized protein</fullName>
    </submittedName>
</protein>
<comment type="caution">
    <text evidence="2">The sequence shown here is derived from an EMBL/GenBank/DDBJ whole genome shotgun (WGS) entry which is preliminary data.</text>
</comment>
<feature type="non-terminal residue" evidence="2">
    <location>
        <position position="52"/>
    </location>
</feature>
<dbReference type="Proteomes" id="UP000265520">
    <property type="component" value="Unassembled WGS sequence"/>
</dbReference>
<keyword evidence="3" id="KW-1185">Reference proteome</keyword>
<evidence type="ECO:0000313" key="2">
    <source>
        <dbReference type="EMBL" id="MCI33009.1"/>
    </source>
</evidence>
<reference evidence="2 3" key="1">
    <citation type="journal article" date="2018" name="Front. Plant Sci.">
        <title>Red Clover (Trifolium pratense) and Zigzag Clover (T. medium) - A Picture of Genomic Similarities and Differences.</title>
        <authorList>
            <person name="Dluhosova J."/>
            <person name="Istvanek J."/>
            <person name="Nedelnik J."/>
            <person name="Repkova J."/>
        </authorList>
    </citation>
    <scope>NUCLEOTIDE SEQUENCE [LARGE SCALE GENOMIC DNA]</scope>
    <source>
        <strain evidence="3">cv. 10/8</strain>
        <tissue evidence="2">Leaf</tissue>
    </source>
</reference>
<feature type="region of interest" description="Disordered" evidence="1">
    <location>
        <begin position="1"/>
        <end position="33"/>
    </location>
</feature>
<accession>A0A392R9R3</accession>